<reference evidence="2" key="2">
    <citation type="submission" date="2020-05" db="EMBL/GenBank/DDBJ databases">
        <title>Complete genome sequence of Bradyrhizobium diazoefficiens XF6 isolated from soybean nodule.</title>
        <authorList>
            <person name="Noda R."/>
            <person name="Kakizaki K."/>
            <person name="Minamisawa K."/>
        </authorList>
    </citation>
    <scope>NUCLEOTIDE SEQUENCE</scope>
    <source>
        <strain evidence="2">XF6</strain>
    </source>
</reference>
<dbReference type="EMBL" id="AP023096">
    <property type="protein sequence ID" value="BCE67558.1"/>
    <property type="molecule type" value="Genomic_DNA"/>
</dbReference>
<dbReference type="AlphaFoldDB" id="A0A810AUN6"/>
<sequence>MQVKRLGEAFDLNSGCLDFRFRKMVEHTRADEAHDETYDGNHDEHFNEREAVLLYQKAVKGAV</sequence>
<reference evidence="1" key="1">
    <citation type="submission" date="2020-05" db="EMBL/GenBank/DDBJ databases">
        <title>Complete genome sequence of Bradyrhizobium diazoefficiens XF5 isolated from soybean nodule.</title>
        <authorList>
            <person name="Noda R."/>
            <person name="Kakizaki K."/>
            <person name="Minamisawa K."/>
        </authorList>
    </citation>
    <scope>NUCLEOTIDE SEQUENCE</scope>
    <source>
        <strain evidence="1">XF5</strain>
    </source>
</reference>
<gene>
    <name evidence="1" type="ORF">XF5B_63910</name>
    <name evidence="2" type="ORF">XF6B_63570</name>
</gene>
<accession>A0A810AUN6</accession>
<name>A0A810AUN6_9BRAD</name>
<dbReference type="EMBL" id="AP023095">
    <property type="protein sequence ID" value="BCE58879.1"/>
    <property type="molecule type" value="Genomic_DNA"/>
</dbReference>
<proteinExistence type="predicted"/>
<evidence type="ECO:0000313" key="2">
    <source>
        <dbReference type="EMBL" id="BCE67558.1"/>
    </source>
</evidence>
<protein>
    <submittedName>
        <fullName evidence="2">Uncharacterized protein</fullName>
    </submittedName>
</protein>
<organism evidence="2">
    <name type="scientific">Bradyrhizobium diazoefficiens</name>
    <dbReference type="NCBI Taxonomy" id="1355477"/>
    <lineage>
        <taxon>Bacteria</taxon>
        <taxon>Pseudomonadati</taxon>
        <taxon>Pseudomonadota</taxon>
        <taxon>Alphaproteobacteria</taxon>
        <taxon>Hyphomicrobiales</taxon>
        <taxon>Nitrobacteraceae</taxon>
        <taxon>Bradyrhizobium</taxon>
    </lineage>
</organism>
<evidence type="ECO:0000313" key="1">
    <source>
        <dbReference type="EMBL" id="BCE58879.1"/>
    </source>
</evidence>